<protein>
    <recommendedName>
        <fullName evidence="3">DUF4034 domain-containing protein</fullName>
    </recommendedName>
</protein>
<proteinExistence type="predicted"/>
<dbReference type="Gene3D" id="1.25.40.10">
    <property type="entry name" value="Tetratricopeptide repeat domain"/>
    <property type="match status" value="1"/>
</dbReference>
<sequence>MPLTGWQSRRVAPFAYIPDRPLTHGATMPDMSFVPIRFALVPLLSFGLAACSEAGPPAPQAAHRAPAPRVPSPPTLVIDESIDWDALLLRMQEADRIDDDVERCLNYPDVPGMVWDRAIVEARCALQRRPKYDLEAIGQRIASAQGRAALEKDFAALLQAHYDTPSERDQIGNAFEIFDASPEAQDIARRWHELSPDSAYGRLAYGNALFAAAQAMRGTRSASATADVDMRNARETAARAAKLLAEAHAAEPRLTPACNARVAALRLSGGDEDAFALGRRCAQNDPMSYSAAVGWKTAAEPRWGGSEAQLSEVEQHLLKHRGAAPLLNSVLASLAADPLLNREPDPDDAVVAALERAARIAPHGLVLNQLSASWFARGDEKRGLAYLSQAVRFNIGSTSYRGFRTHQNLFTRPAWAKLDIEYVLRRFPNSIYHKQQLVQVEENLRNDTPALLARDGTVRFDDGGQGRKATLMAECEQYGLSGQQSSEVMNDCSDSLVMEWPEDPEVWRVRADVLHARGDPRALDAARKYLEIAPADAPDHAKRAARYRQWLKADR</sequence>
<dbReference type="Proteomes" id="UP001499959">
    <property type="component" value="Unassembled WGS sequence"/>
</dbReference>
<organism evidence="1 2">
    <name type="scientific">Lysobacter hankyongensis</name>
    <dbReference type="NCBI Taxonomy" id="1176535"/>
    <lineage>
        <taxon>Bacteria</taxon>
        <taxon>Pseudomonadati</taxon>
        <taxon>Pseudomonadota</taxon>
        <taxon>Gammaproteobacteria</taxon>
        <taxon>Lysobacterales</taxon>
        <taxon>Lysobacteraceae</taxon>
        <taxon>Lysobacter</taxon>
    </lineage>
</organism>
<dbReference type="InterPro" id="IPR011990">
    <property type="entry name" value="TPR-like_helical_dom_sf"/>
</dbReference>
<evidence type="ECO:0008006" key="3">
    <source>
        <dbReference type="Google" id="ProtNLM"/>
    </source>
</evidence>
<reference evidence="2" key="1">
    <citation type="journal article" date="2019" name="Int. J. Syst. Evol. Microbiol.">
        <title>The Global Catalogue of Microorganisms (GCM) 10K type strain sequencing project: providing services to taxonomists for standard genome sequencing and annotation.</title>
        <authorList>
            <consortium name="The Broad Institute Genomics Platform"/>
            <consortium name="The Broad Institute Genome Sequencing Center for Infectious Disease"/>
            <person name="Wu L."/>
            <person name="Ma J."/>
        </authorList>
    </citation>
    <scope>NUCLEOTIDE SEQUENCE [LARGE SCALE GENOMIC DNA]</scope>
    <source>
        <strain evidence="2">JCM 18204</strain>
    </source>
</reference>
<dbReference type="EMBL" id="BAABJE010000017">
    <property type="protein sequence ID" value="GAA4802103.1"/>
    <property type="molecule type" value="Genomic_DNA"/>
</dbReference>
<evidence type="ECO:0000313" key="1">
    <source>
        <dbReference type="EMBL" id="GAA4802103.1"/>
    </source>
</evidence>
<gene>
    <name evidence="1" type="ORF">GCM10023307_30940</name>
</gene>
<dbReference type="SUPFAM" id="SSF48452">
    <property type="entry name" value="TPR-like"/>
    <property type="match status" value="1"/>
</dbReference>
<comment type="caution">
    <text evidence="1">The sequence shown here is derived from an EMBL/GenBank/DDBJ whole genome shotgun (WGS) entry which is preliminary data.</text>
</comment>
<accession>A0ABP9C0R2</accession>
<keyword evidence="2" id="KW-1185">Reference proteome</keyword>
<evidence type="ECO:0000313" key="2">
    <source>
        <dbReference type="Proteomes" id="UP001499959"/>
    </source>
</evidence>
<name>A0ABP9C0R2_9GAMM</name>